<evidence type="ECO:0000313" key="3">
    <source>
        <dbReference type="Proteomes" id="UP001066276"/>
    </source>
</evidence>
<dbReference type="Proteomes" id="UP001066276">
    <property type="component" value="Chromosome 6"/>
</dbReference>
<proteinExistence type="predicted"/>
<gene>
    <name evidence="2" type="ORF">NDU88_003937</name>
</gene>
<feature type="compositionally biased region" description="Basic and acidic residues" evidence="1">
    <location>
        <begin position="47"/>
        <end position="71"/>
    </location>
</feature>
<name>A0AAV7QEP5_PLEWA</name>
<feature type="region of interest" description="Disordered" evidence="1">
    <location>
        <begin position="29"/>
        <end position="126"/>
    </location>
</feature>
<reference evidence="2" key="1">
    <citation type="journal article" date="2022" name="bioRxiv">
        <title>Sequencing and chromosome-scale assembly of the giantPleurodeles waltlgenome.</title>
        <authorList>
            <person name="Brown T."/>
            <person name="Elewa A."/>
            <person name="Iarovenko S."/>
            <person name="Subramanian E."/>
            <person name="Araus A.J."/>
            <person name="Petzold A."/>
            <person name="Susuki M."/>
            <person name="Suzuki K.-i.T."/>
            <person name="Hayashi T."/>
            <person name="Toyoda A."/>
            <person name="Oliveira C."/>
            <person name="Osipova E."/>
            <person name="Leigh N.D."/>
            <person name="Simon A."/>
            <person name="Yun M.H."/>
        </authorList>
    </citation>
    <scope>NUCLEOTIDE SEQUENCE</scope>
    <source>
        <strain evidence="2">20211129_DDA</strain>
        <tissue evidence="2">Liver</tissue>
    </source>
</reference>
<sequence length="126" mass="13858">MYYGGHAACDVKHALYEMSALPPCACPRPLTRRPSDIEQGLQAQLRRGKEGGPPHSLTEERRCAGSSREIDCGCSARGVDRSSHRQGVSPHRWRAGQPWAPRDTGDRPERRSPHNLPRGAAAPKRG</sequence>
<comment type="caution">
    <text evidence="2">The sequence shown here is derived from an EMBL/GenBank/DDBJ whole genome shotgun (WGS) entry which is preliminary data.</text>
</comment>
<feature type="compositionally biased region" description="Basic and acidic residues" evidence="1">
    <location>
        <begin position="103"/>
        <end position="112"/>
    </location>
</feature>
<organism evidence="2 3">
    <name type="scientific">Pleurodeles waltl</name>
    <name type="common">Iberian ribbed newt</name>
    <dbReference type="NCBI Taxonomy" id="8319"/>
    <lineage>
        <taxon>Eukaryota</taxon>
        <taxon>Metazoa</taxon>
        <taxon>Chordata</taxon>
        <taxon>Craniata</taxon>
        <taxon>Vertebrata</taxon>
        <taxon>Euteleostomi</taxon>
        <taxon>Amphibia</taxon>
        <taxon>Batrachia</taxon>
        <taxon>Caudata</taxon>
        <taxon>Salamandroidea</taxon>
        <taxon>Salamandridae</taxon>
        <taxon>Pleurodelinae</taxon>
        <taxon>Pleurodeles</taxon>
    </lineage>
</organism>
<accession>A0AAV7QEP5</accession>
<dbReference type="EMBL" id="JANPWB010000010">
    <property type="protein sequence ID" value="KAJ1137539.1"/>
    <property type="molecule type" value="Genomic_DNA"/>
</dbReference>
<evidence type="ECO:0000313" key="2">
    <source>
        <dbReference type="EMBL" id="KAJ1137539.1"/>
    </source>
</evidence>
<dbReference type="AlphaFoldDB" id="A0AAV7QEP5"/>
<evidence type="ECO:0000256" key="1">
    <source>
        <dbReference type="SAM" id="MobiDB-lite"/>
    </source>
</evidence>
<protein>
    <submittedName>
        <fullName evidence="2">Uncharacterized protein</fullName>
    </submittedName>
</protein>
<keyword evidence="3" id="KW-1185">Reference proteome</keyword>